<evidence type="ECO:0000256" key="1">
    <source>
        <dbReference type="ARBA" id="ARBA00004651"/>
    </source>
</evidence>
<dbReference type="InterPro" id="IPR035906">
    <property type="entry name" value="MetI-like_sf"/>
</dbReference>
<evidence type="ECO:0000256" key="4">
    <source>
        <dbReference type="ARBA" id="ARBA00022692"/>
    </source>
</evidence>
<gene>
    <name evidence="9" type="ORF">ACFSYH_08210</name>
</gene>
<feature type="transmembrane region" description="Helical" evidence="7">
    <location>
        <begin position="249"/>
        <end position="271"/>
    </location>
</feature>
<organism evidence="9 10">
    <name type="scientific">Populibacterium corticicola</name>
    <dbReference type="NCBI Taxonomy" id="1812826"/>
    <lineage>
        <taxon>Bacteria</taxon>
        <taxon>Bacillati</taxon>
        <taxon>Actinomycetota</taxon>
        <taxon>Actinomycetes</taxon>
        <taxon>Micrococcales</taxon>
        <taxon>Jonesiaceae</taxon>
        <taxon>Populibacterium</taxon>
    </lineage>
</organism>
<keyword evidence="3" id="KW-1003">Cell membrane</keyword>
<dbReference type="Pfam" id="PF00528">
    <property type="entry name" value="BPD_transp_1"/>
    <property type="match status" value="1"/>
</dbReference>
<dbReference type="PANTHER" id="PTHR43163:SF6">
    <property type="entry name" value="DIPEPTIDE TRANSPORT SYSTEM PERMEASE PROTEIN DPPB-RELATED"/>
    <property type="match status" value="1"/>
</dbReference>
<feature type="transmembrane region" description="Helical" evidence="7">
    <location>
        <begin position="21"/>
        <end position="40"/>
    </location>
</feature>
<feature type="domain" description="ABC transmembrane type-1" evidence="8">
    <location>
        <begin position="113"/>
        <end position="314"/>
    </location>
</feature>
<comment type="caution">
    <text evidence="9">The sequence shown here is derived from an EMBL/GenBank/DDBJ whole genome shotgun (WGS) entry which is preliminary data.</text>
</comment>
<accession>A0ABW5XFX8</accession>
<feature type="transmembrane region" description="Helical" evidence="7">
    <location>
        <begin position="291"/>
        <end position="314"/>
    </location>
</feature>
<dbReference type="EMBL" id="JBHUOP010000003">
    <property type="protein sequence ID" value="MFD2840552.1"/>
    <property type="molecule type" value="Genomic_DNA"/>
</dbReference>
<comment type="similarity">
    <text evidence="7">Belongs to the binding-protein-dependent transport system permease family.</text>
</comment>
<feature type="transmembrane region" description="Helical" evidence="7">
    <location>
        <begin position="117"/>
        <end position="141"/>
    </location>
</feature>
<keyword evidence="10" id="KW-1185">Reference proteome</keyword>
<evidence type="ECO:0000259" key="8">
    <source>
        <dbReference type="PROSITE" id="PS50928"/>
    </source>
</evidence>
<dbReference type="RefSeq" id="WP_377466418.1">
    <property type="nucleotide sequence ID" value="NZ_JBHUOP010000003.1"/>
</dbReference>
<evidence type="ECO:0000313" key="10">
    <source>
        <dbReference type="Proteomes" id="UP001597391"/>
    </source>
</evidence>
<reference evidence="10" key="1">
    <citation type="journal article" date="2019" name="Int. J. Syst. Evol. Microbiol.">
        <title>The Global Catalogue of Microorganisms (GCM) 10K type strain sequencing project: providing services to taxonomists for standard genome sequencing and annotation.</title>
        <authorList>
            <consortium name="The Broad Institute Genomics Platform"/>
            <consortium name="The Broad Institute Genome Sequencing Center for Infectious Disease"/>
            <person name="Wu L."/>
            <person name="Ma J."/>
        </authorList>
    </citation>
    <scope>NUCLEOTIDE SEQUENCE [LARGE SCALE GENOMIC DNA]</scope>
    <source>
        <strain evidence="10">KCTC 33576</strain>
    </source>
</reference>
<keyword evidence="5 7" id="KW-1133">Transmembrane helix</keyword>
<feature type="transmembrane region" description="Helical" evidence="7">
    <location>
        <begin position="153"/>
        <end position="179"/>
    </location>
</feature>
<sequence length="349" mass="37236">MNHRITGNAATRRYVLRRLGQGVIVLWGAITLSFLVLHFVPGDPVDIMLGGDGSSDSGSTASAEQKEELRAQLGLDRPIIVQYLTFVWGALRLDFGNSYSTMRPVSDLVLEGLPHTLQLGAVSILLTVALGFVFALGSVLLPTAALRSLFQTITVVGVSFPSFWVGIILLQVFSFGLGWFPAFGNEGFQTLILPAFTLALITAGSLAQVLTRGLNDALAQPYADTARAKGVAHVRLVVNHALRNASLPVFTMVGMLVGSLLSGATIVETVFGRYGLGSIMVRALQTQDFPVIQAFIVLSGGLFVIVTLIVDLLYRYIDPRVVLPNSGSAKASLFSRRSTQQSASTGGVS</sequence>
<dbReference type="Pfam" id="PF19300">
    <property type="entry name" value="BPD_transp_1_N"/>
    <property type="match status" value="1"/>
</dbReference>
<dbReference type="SUPFAM" id="SSF161098">
    <property type="entry name" value="MetI-like"/>
    <property type="match status" value="1"/>
</dbReference>
<evidence type="ECO:0000256" key="3">
    <source>
        <dbReference type="ARBA" id="ARBA00022475"/>
    </source>
</evidence>
<evidence type="ECO:0000256" key="6">
    <source>
        <dbReference type="ARBA" id="ARBA00023136"/>
    </source>
</evidence>
<evidence type="ECO:0000256" key="7">
    <source>
        <dbReference type="RuleBase" id="RU363032"/>
    </source>
</evidence>
<dbReference type="Proteomes" id="UP001597391">
    <property type="component" value="Unassembled WGS sequence"/>
</dbReference>
<feature type="transmembrane region" description="Helical" evidence="7">
    <location>
        <begin position="191"/>
        <end position="210"/>
    </location>
</feature>
<keyword evidence="2 7" id="KW-0813">Transport</keyword>
<dbReference type="Gene3D" id="1.10.3720.10">
    <property type="entry name" value="MetI-like"/>
    <property type="match status" value="1"/>
</dbReference>
<comment type="subcellular location">
    <subcellularLocation>
        <location evidence="1 7">Cell membrane</location>
        <topology evidence="1 7">Multi-pass membrane protein</topology>
    </subcellularLocation>
</comment>
<evidence type="ECO:0000313" key="9">
    <source>
        <dbReference type="EMBL" id="MFD2840552.1"/>
    </source>
</evidence>
<dbReference type="PANTHER" id="PTHR43163">
    <property type="entry name" value="DIPEPTIDE TRANSPORT SYSTEM PERMEASE PROTEIN DPPB-RELATED"/>
    <property type="match status" value="1"/>
</dbReference>
<evidence type="ECO:0000256" key="2">
    <source>
        <dbReference type="ARBA" id="ARBA00022448"/>
    </source>
</evidence>
<keyword evidence="6 7" id="KW-0472">Membrane</keyword>
<keyword evidence="4 7" id="KW-0812">Transmembrane</keyword>
<protein>
    <submittedName>
        <fullName evidence="9">ABC transporter permease</fullName>
    </submittedName>
</protein>
<evidence type="ECO:0000256" key="5">
    <source>
        <dbReference type="ARBA" id="ARBA00022989"/>
    </source>
</evidence>
<name>A0ABW5XFX8_9MICO</name>
<dbReference type="InterPro" id="IPR000515">
    <property type="entry name" value="MetI-like"/>
</dbReference>
<dbReference type="PROSITE" id="PS50928">
    <property type="entry name" value="ABC_TM1"/>
    <property type="match status" value="1"/>
</dbReference>
<dbReference type="CDD" id="cd06261">
    <property type="entry name" value="TM_PBP2"/>
    <property type="match status" value="1"/>
</dbReference>
<proteinExistence type="inferred from homology"/>
<dbReference type="InterPro" id="IPR045621">
    <property type="entry name" value="BPD_transp_1_N"/>
</dbReference>